<gene>
    <name evidence="1" type="ORF">Pint_16621</name>
</gene>
<name>A0ACC0ZH20_9ROSI</name>
<reference evidence="2" key="1">
    <citation type="journal article" date="2023" name="G3 (Bethesda)">
        <title>Genome assembly and association tests identify interacting loci associated with vigor, precocity, and sex in interspecific pistachio rootstocks.</title>
        <authorList>
            <person name="Palmer W."/>
            <person name="Jacygrad E."/>
            <person name="Sagayaradj S."/>
            <person name="Cavanaugh K."/>
            <person name="Han R."/>
            <person name="Bertier L."/>
            <person name="Beede B."/>
            <person name="Kafkas S."/>
            <person name="Golino D."/>
            <person name="Preece J."/>
            <person name="Michelmore R."/>
        </authorList>
    </citation>
    <scope>NUCLEOTIDE SEQUENCE [LARGE SCALE GENOMIC DNA]</scope>
</reference>
<organism evidence="1 2">
    <name type="scientific">Pistacia integerrima</name>
    <dbReference type="NCBI Taxonomy" id="434235"/>
    <lineage>
        <taxon>Eukaryota</taxon>
        <taxon>Viridiplantae</taxon>
        <taxon>Streptophyta</taxon>
        <taxon>Embryophyta</taxon>
        <taxon>Tracheophyta</taxon>
        <taxon>Spermatophyta</taxon>
        <taxon>Magnoliopsida</taxon>
        <taxon>eudicotyledons</taxon>
        <taxon>Gunneridae</taxon>
        <taxon>Pentapetalae</taxon>
        <taxon>rosids</taxon>
        <taxon>malvids</taxon>
        <taxon>Sapindales</taxon>
        <taxon>Anacardiaceae</taxon>
        <taxon>Pistacia</taxon>
    </lineage>
</organism>
<dbReference type="EMBL" id="CM047737">
    <property type="protein sequence ID" value="KAJ0049392.1"/>
    <property type="molecule type" value="Genomic_DNA"/>
</dbReference>
<evidence type="ECO:0000313" key="1">
    <source>
        <dbReference type="EMBL" id="KAJ0049392.1"/>
    </source>
</evidence>
<dbReference type="Proteomes" id="UP001163603">
    <property type="component" value="Chromosome 2"/>
</dbReference>
<proteinExistence type="predicted"/>
<accession>A0ACC0ZH20</accession>
<protein>
    <submittedName>
        <fullName evidence="1">Uncharacterized protein</fullName>
    </submittedName>
</protein>
<comment type="caution">
    <text evidence="1">The sequence shown here is derived from an EMBL/GenBank/DDBJ whole genome shotgun (WGS) entry which is preliminary data.</text>
</comment>
<sequence>MTMKIPLLAISFLLFAFIAKSIQGLPKNNEPVLDSTGEKVVTSADYFLLPAIPIPGGGGGGGLNLFAGKNMTCPLINVIQEHFDLLKGLPMKFSNAKEEEGVVYASTDINIKFSAAESLCSQETVWKVNDYDKRTGQWFITNDGVAGNPGVETLENWFKIEKVGLNVYKLAHCPSVCASCVTLCSGVGFYPIDGIRRLALSRFPLAVMLVKRYFNATD</sequence>
<evidence type="ECO:0000313" key="2">
    <source>
        <dbReference type="Proteomes" id="UP001163603"/>
    </source>
</evidence>
<keyword evidence="2" id="KW-1185">Reference proteome</keyword>